<dbReference type="GO" id="GO:0005886">
    <property type="term" value="C:plasma membrane"/>
    <property type="evidence" value="ECO:0007669"/>
    <property type="project" value="UniProtKB-SubCell"/>
</dbReference>
<dbReference type="InterPro" id="IPR019264">
    <property type="entry name" value="DUF2179"/>
</dbReference>
<evidence type="ECO:0000313" key="8">
    <source>
        <dbReference type="EMBL" id="CUP69914.1"/>
    </source>
</evidence>
<gene>
    <name evidence="9" type="ORF">DXB16_09285</name>
    <name evidence="8" type="ORF">ERS852526_01752</name>
</gene>
<evidence type="ECO:0000256" key="5">
    <source>
        <dbReference type="ARBA" id="ARBA00023136"/>
    </source>
</evidence>
<feature type="transmembrane region" description="Helical" evidence="6">
    <location>
        <begin position="117"/>
        <end position="137"/>
    </location>
</feature>
<dbReference type="OrthoDB" id="9779786at2"/>
<dbReference type="AlphaFoldDB" id="A0A174Q933"/>
<organism evidence="8 10">
    <name type="scientific">Dorea longicatena</name>
    <dbReference type="NCBI Taxonomy" id="88431"/>
    <lineage>
        <taxon>Bacteria</taxon>
        <taxon>Bacillati</taxon>
        <taxon>Bacillota</taxon>
        <taxon>Clostridia</taxon>
        <taxon>Lachnospirales</taxon>
        <taxon>Lachnospiraceae</taxon>
        <taxon>Dorea</taxon>
    </lineage>
</organism>
<evidence type="ECO:0000256" key="3">
    <source>
        <dbReference type="ARBA" id="ARBA00022692"/>
    </source>
</evidence>
<keyword evidence="5 6" id="KW-0472">Membrane</keyword>
<dbReference type="EMBL" id="CZAY01000012">
    <property type="protein sequence ID" value="CUP69914.1"/>
    <property type="molecule type" value="Genomic_DNA"/>
</dbReference>
<accession>A0A174Q933</accession>
<evidence type="ECO:0000313" key="11">
    <source>
        <dbReference type="Proteomes" id="UP000261285"/>
    </source>
</evidence>
<dbReference type="RefSeq" id="WP_055283250.1">
    <property type="nucleotide sequence ID" value="NZ_CABMEZ010000009.1"/>
</dbReference>
<dbReference type="InterPro" id="IPR015867">
    <property type="entry name" value="N-reg_PII/ATP_PRibTrfase_C"/>
</dbReference>
<dbReference type="CDD" id="cd16380">
    <property type="entry name" value="YitT_C"/>
    <property type="match status" value="1"/>
</dbReference>
<evidence type="ECO:0000313" key="10">
    <source>
        <dbReference type="Proteomes" id="UP000095485"/>
    </source>
</evidence>
<feature type="transmembrane region" description="Helical" evidence="6">
    <location>
        <begin position="47"/>
        <end position="76"/>
    </location>
</feature>
<reference evidence="8 10" key="1">
    <citation type="submission" date="2015-09" db="EMBL/GenBank/DDBJ databases">
        <authorList>
            <consortium name="Pathogen Informatics"/>
        </authorList>
    </citation>
    <scope>NUCLEOTIDE SEQUENCE [LARGE SCALE GENOMIC DNA]</scope>
    <source>
        <strain evidence="8 10">2789STDY5834914</strain>
    </source>
</reference>
<evidence type="ECO:0000259" key="7">
    <source>
        <dbReference type="Pfam" id="PF10035"/>
    </source>
</evidence>
<comment type="subcellular location">
    <subcellularLocation>
        <location evidence="1">Cell membrane</location>
        <topology evidence="1">Multi-pass membrane protein</topology>
    </subcellularLocation>
</comment>
<dbReference type="PANTHER" id="PTHR33545:SF9">
    <property type="entry name" value="UPF0750 MEMBRANE PROTEIN YITE"/>
    <property type="match status" value="1"/>
</dbReference>
<keyword evidence="4 6" id="KW-1133">Transmembrane helix</keyword>
<proteinExistence type="predicted"/>
<feature type="transmembrane region" description="Helical" evidence="6">
    <location>
        <begin position="88"/>
        <end position="105"/>
    </location>
</feature>
<feature type="transmembrane region" description="Helical" evidence="6">
    <location>
        <begin position="158"/>
        <end position="176"/>
    </location>
</feature>
<evidence type="ECO:0000256" key="2">
    <source>
        <dbReference type="ARBA" id="ARBA00022475"/>
    </source>
</evidence>
<feature type="transmembrane region" description="Helical" evidence="6">
    <location>
        <begin position="182"/>
        <end position="201"/>
    </location>
</feature>
<dbReference type="InterPro" id="IPR003740">
    <property type="entry name" value="YitT"/>
</dbReference>
<reference evidence="9 11" key="2">
    <citation type="submission" date="2018-08" db="EMBL/GenBank/DDBJ databases">
        <title>A genome reference for cultivated species of the human gut microbiota.</title>
        <authorList>
            <person name="Zou Y."/>
            <person name="Xue W."/>
            <person name="Luo G."/>
        </authorList>
    </citation>
    <scope>NUCLEOTIDE SEQUENCE [LARGE SCALE GENOMIC DNA]</scope>
    <source>
        <strain evidence="9 11">OM02-16</strain>
    </source>
</reference>
<dbReference type="PIRSF" id="PIRSF006483">
    <property type="entry name" value="Membrane_protein_YitT"/>
    <property type="match status" value="1"/>
</dbReference>
<dbReference type="Pfam" id="PF10035">
    <property type="entry name" value="DUF2179"/>
    <property type="match status" value="1"/>
</dbReference>
<dbReference type="STRING" id="88431.ERS852423_02582"/>
<keyword evidence="3 6" id="KW-0812">Transmembrane</keyword>
<dbReference type="InterPro" id="IPR051461">
    <property type="entry name" value="UPF0750_membrane"/>
</dbReference>
<dbReference type="Pfam" id="PF02588">
    <property type="entry name" value="YitT_membrane"/>
    <property type="match status" value="1"/>
</dbReference>
<name>A0A174Q933_9FIRM</name>
<dbReference type="Proteomes" id="UP000261285">
    <property type="component" value="Unassembled WGS sequence"/>
</dbReference>
<evidence type="ECO:0000256" key="6">
    <source>
        <dbReference type="SAM" id="Phobius"/>
    </source>
</evidence>
<sequence length="290" mass="32452">MNKEKKQVVTPDNLKEIAVMTIAVGIIAAAVYFFLIPSQTSISSVSALAIIIAHYVPLHVSTVTMILNVVLLLIGFITCGKEFGAKTVYTSILLPLYLAVFEHVFPDFESLTNSTELDVLCYILVVSFGLSILFNMNASSGGLDIVAKIMNKYLHVELGKAMSISGMCVALSSALIYDKKAVVLSVLGTYFNGIVLDHFIFGQNVKRRVCIITKYEEEVRQFILHELHSGATFYEAMGAYNMQKYREIITIVDKNEYQKLMNYVSKKDPEAFVTVYTVSDMRYRPKVKSF</sequence>
<dbReference type="PANTHER" id="PTHR33545">
    <property type="entry name" value="UPF0750 MEMBRANE PROTEIN YITT-RELATED"/>
    <property type="match status" value="1"/>
</dbReference>
<dbReference type="Gene3D" id="3.30.70.120">
    <property type="match status" value="1"/>
</dbReference>
<evidence type="ECO:0000313" key="9">
    <source>
        <dbReference type="EMBL" id="RGO31902.1"/>
    </source>
</evidence>
<evidence type="ECO:0000256" key="4">
    <source>
        <dbReference type="ARBA" id="ARBA00022989"/>
    </source>
</evidence>
<dbReference type="GeneID" id="96229040"/>
<keyword evidence="2" id="KW-1003">Cell membrane</keyword>
<feature type="transmembrane region" description="Helical" evidence="6">
    <location>
        <begin position="16"/>
        <end position="35"/>
    </location>
</feature>
<dbReference type="Proteomes" id="UP000095485">
    <property type="component" value="Unassembled WGS sequence"/>
</dbReference>
<feature type="domain" description="DUF2179" evidence="7">
    <location>
        <begin position="230"/>
        <end position="281"/>
    </location>
</feature>
<evidence type="ECO:0000256" key="1">
    <source>
        <dbReference type="ARBA" id="ARBA00004651"/>
    </source>
</evidence>
<protein>
    <submittedName>
        <fullName evidence="9">YitT family protein</fullName>
    </submittedName>
</protein>
<dbReference type="EMBL" id="QSVN01000009">
    <property type="protein sequence ID" value="RGO31902.1"/>
    <property type="molecule type" value="Genomic_DNA"/>
</dbReference>